<feature type="modified residue" description="4-aspartylphosphate" evidence="11">
    <location>
        <position position="1023"/>
    </location>
</feature>
<dbReference type="CDD" id="cd00156">
    <property type="entry name" value="REC"/>
    <property type="match status" value="1"/>
</dbReference>
<keyword evidence="16" id="KW-1185">Reference proteome</keyword>
<feature type="domain" description="Response regulatory" evidence="13">
    <location>
        <begin position="969"/>
        <end position="1090"/>
    </location>
</feature>
<dbReference type="Gene3D" id="1.10.287.130">
    <property type="match status" value="1"/>
</dbReference>
<dbReference type="CDD" id="cd00082">
    <property type="entry name" value="HisKA"/>
    <property type="match status" value="1"/>
</dbReference>
<dbReference type="Proteomes" id="UP000555411">
    <property type="component" value="Unassembled WGS sequence"/>
</dbReference>
<dbReference type="SUPFAM" id="SSF55874">
    <property type="entry name" value="ATPase domain of HSP90 chaperone/DNA topoisomerase II/histidine kinase"/>
    <property type="match status" value="1"/>
</dbReference>
<comment type="catalytic activity">
    <reaction evidence="1">
        <text>ATP + protein L-histidine = ADP + protein N-phospho-L-histidine.</text>
        <dbReference type="EC" id="2.7.13.3"/>
    </reaction>
</comment>
<evidence type="ECO:0000313" key="15">
    <source>
        <dbReference type="EMBL" id="MBC2837247.1"/>
    </source>
</evidence>
<feature type="domain" description="Histidine kinase" evidence="12">
    <location>
        <begin position="723"/>
        <end position="952"/>
    </location>
</feature>
<dbReference type="AlphaFoldDB" id="A0A842ID83"/>
<evidence type="ECO:0000256" key="10">
    <source>
        <dbReference type="ARBA" id="ARBA00068150"/>
    </source>
</evidence>
<dbReference type="SMART" id="SM00091">
    <property type="entry name" value="PAS"/>
    <property type="match status" value="2"/>
</dbReference>
<proteinExistence type="predicted"/>
<organism evidence="15 16">
    <name type="scientific">Paragemmobacter straminiformis</name>
    <dbReference type="NCBI Taxonomy" id="2045119"/>
    <lineage>
        <taxon>Bacteria</taxon>
        <taxon>Pseudomonadati</taxon>
        <taxon>Pseudomonadota</taxon>
        <taxon>Alphaproteobacteria</taxon>
        <taxon>Rhodobacterales</taxon>
        <taxon>Paracoccaceae</taxon>
        <taxon>Paragemmobacter</taxon>
    </lineage>
</organism>
<dbReference type="GO" id="GO:0000155">
    <property type="term" value="F:phosphorelay sensor kinase activity"/>
    <property type="evidence" value="ECO:0007669"/>
    <property type="project" value="InterPro"/>
</dbReference>
<keyword evidence="4" id="KW-0808">Transferase</keyword>
<dbReference type="PANTHER" id="PTHR45339">
    <property type="entry name" value="HYBRID SIGNAL TRANSDUCTION HISTIDINE KINASE J"/>
    <property type="match status" value="1"/>
</dbReference>
<dbReference type="SUPFAM" id="SSF55785">
    <property type="entry name" value="PYP-like sensor domain (PAS domain)"/>
    <property type="match status" value="2"/>
</dbReference>
<feature type="domain" description="PAC" evidence="14">
    <location>
        <begin position="512"/>
        <end position="562"/>
    </location>
</feature>
<dbReference type="CDD" id="cd17546">
    <property type="entry name" value="REC_hyHK_CKI1_RcsC-like"/>
    <property type="match status" value="1"/>
</dbReference>
<dbReference type="CDD" id="cd16922">
    <property type="entry name" value="HATPase_EvgS-ArcB-TorS-like"/>
    <property type="match status" value="1"/>
</dbReference>
<dbReference type="PRINTS" id="PR00344">
    <property type="entry name" value="BCTRLSENSOR"/>
</dbReference>
<dbReference type="Gene3D" id="3.30.450.20">
    <property type="entry name" value="PAS domain"/>
    <property type="match status" value="2"/>
</dbReference>
<dbReference type="InterPro" id="IPR035965">
    <property type="entry name" value="PAS-like_dom_sf"/>
</dbReference>
<protein>
    <recommendedName>
        <fullName evidence="10">Sensory/regulatory protein RpfC</fullName>
        <ecNumber evidence="2">2.7.13.3</ecNumber>
    </recommendedName>
</protein>
<gene>
    <name evidence="15" type="ORF">H7F16_17140</name>
</gene>
<dbReference type="SUPFAM" id="SSF52172">
    <property type="entry name" value="CheY-like"/>
    <property type="match status" value="2"/>
</dbReference>
<dbReference type="Pfam" id="PF02518">
    <property type="entry name" value="HATPase_c"/>
    <property type="match status" value="1"/>
</dbReference>
<comment type="caution">
    <text evidence="15">The sequence shown here is derived from an EMBL/GenBank/DDBJ whole genome shotgun (WGS) entry which is preliminary data.</text>
</comment>
<evidence type="ECO:0000256" key="5">
    <source>
        <dbReference type="ARBA" id="ARBA00022741"/>
    </source>
</evidence>
<comment type="subunit">
    <text evidence="9">At low DSF concentrations, interacts with RpfF.</text>
</comment>
<dbReference type="SMART" id="SM00448">
    <property type="entry name" value="REC"/>
    <property type="match status" value="2"/>
</dbReference>
<dbReference type="InterPro" id="IPR001638">
    <property type="entry name" value="Solute-binding_3/MltF_N"/>
</dbReference>
<dbReference type="SMART" id="SM00388">
    <property type="entry name" value="HisKA"/>
    <property type="match status" value="1"/>
</dbReference>
<evidence type="ECO:0000256" key="8">
    <source>
        <dbReference type="ARBA" id="ARBA00023012"/>
    </source>
</evidence>
<dbReference type="InterPro" id="IPR000700">
    <property type="entry name" value="PAS-assoc_C"/>
</dbReference>
<dbReference type="RefSeq" id="WP_185798847.1">
    <property type="nucleotide sequence ID" value="NZ_JACLQD010000005.1"/>
</dbReference>
<dbReference type="Gene3D" id="3.40.50.2300">
    <property type="match status" value="2"/>
</dbReference>
<dbReference type="InterPro" id="IPR013767">
    <property type="entry name" value="PAS_fold"/>
</dbReference>
<dbReference type="Pfam" id="PF00512">
    <property type="entry name" value="HisKA"/>
    <property type="match status" value="1"/>
</dbReference>
<dbReference type="InterPro" id="IPR001789">
    <property type="entry name" value="Sig_transdc_resp-reg_receiver"/>
</dbReference>
<dbReference type="InterPro" id="IPR005467">
    <property type="entry name" value="His_kinase_dom"/>
</dbReference>
<evidence type="ECO:0000256" key="4">
    <source>
        <dbReference type="ARBA" id="ARBA00022679"/>
    </source>
</evidence>
<evidence type="ECO:0000256" key="7">
    <source>
        <dbReference type="ARBA" id="ARBA00022840"/>
    </source>
</evidence>
<dbReference type="InterPro" id="IPR036097">
    <property type="entry name" value="HisK_dim/P_sf"/>
</dbReference>
<keyword evidence="7" id="KW-0067">ATP-binding</keyword>
<keyword evidence="8" id="KW-0902">Two-component regulatory system</keyword>
<dbReference type="Pfam" id="PF00989">
    <property type="entry name" value="PAS"/>
    <property type="match status" value="1"/>
</dbReference>
<dbReference type="InterPro" id="IPR004358">
    <property type="entry name" value="Sig_transdc_His_kin-like_C"/>
</dbReference>
<dbReference type="Pfam" id="PF00497">
    <property type="entry name" value="SBP_bac_3"/>
    <property type="match status" value="1"/>
</dbReference>
<feature type="domain" description="Response regulatory" evidence="13">
    <location>
        <begin position="1122"/>
        <end position="1239"/>
    </location>
</feature>
<evidence type="ECO:0000259" key="13">
    <source>
        <dbReference type="PROSITE" id="PS50110"/>
    </source>
</evidence>
<dbReference type="EC" id="2.7.13.3" evidence="2"/>
<evidence type="ECO:0000256" key="9">
    <source>
        <dbReference type="ARBA" id="ARBA00064003"/>
    </source>
</evidence>
<dbReference type="Pfam" id="PF13426">
    <property type="entry name" value="PAS_9"/>
    <property type="match status" value="1"/>
</dbReference>
<accession>A0A842ID83</accession>
<reference evidence="15 16" key="1">
    <citation type="journal article" date="2017" name="Int. J. Syst. Evol. Microbiol.">
        <title>Gemmobacter straminiformis sp. nov., isolated from an artificial fountain.</title>
        <authorList>
            <person name="Kang J.Y."/>
            <person name="Kim M.J."/>
            <person name="Chun J."/>
            <person name="Son K.P."/>
            <person name="Jahng K.Y."/>
        </authorList>
    </citation>
    <scope>NUCLEOTIDE SEQUENCE [LARGE SCALE GENOMIC DNA]</scope>
    <source>
        <strain evidence="15 16">CAM-8</strain>
    </source>
</reference>
<dbReference type="SMART" id="SM00387">
    <property type="entry name" value="HATPase_c"/>
    <property type="match status" value="1"/>
</dbReference>
<dbReference type="FunFam" id="3.30.565.10:FF:000010">
    <property type="entry name" value="Sensor histidine kinase RcsC"/>
    <property type="match status" value="1"/>
</dbReference>
<evidence type="ECO:0000256" key="1">
    <source>
        <dbReference type="ARBA" id="ARBA00000085"/>
    </source>
</evidence>
<dbReference type="Gene3D" id="3.30.565.10">
    <property type="entry name" value="Histidine kinase-like ATPase, C-terminal domain"/>
    <property type="match status" value="1"/>
</dbReference>
<dbReference type="GO" id="GO:0005524">
    <property type="term" value="F:ATP binding"/>
    <property type="evidence" value="ECO:0007669"/>
    <property type="project" value="UniProtKB-KW"/>
</dbReference>
<dbReference type="InterPro" id="IPR036890">
    <property type="entry name" value="HATPase_C_sf"/>
</dbReference>
<dbReference type="PROSITE" id="PS50109">
    <property type="entry name" value="HIS_KIN"/>
    <property type="match status" value="1"/>
</dbReference>
<dbReference type="Gene3D" id="3.40.190.10">
    <property type="entry name" value="Periplasmic binding protein-like II"/>
    <property type="match status" value="2"/>
</dbReference>
<dbReference type="InterPro" id="IPR003594">
    <property type="entry name" value="HATPase_dom"/>
</dbReference>
<dbReference type="EMBL" id="JACLQD010000005">
    <property type="protein sequence ID" value="MBC2837247.1"/>
    <property type="molecule type" value="Genomic_DNA"/>
</dbReference>
<evidence type="ECO:0000256" key="11">
    <source>
        <dbReference type="PROSITE-ProRule" id="PRU00169"/>
    </source>
</evidence>
<evidence type="ECO:0000256" key="2">
    <source>
        <dbReference type="ARBA" id="ARBA00012438"/>
    </source>
</evidence>
<dbReference type="SUPFAM" id="SSF53850">
    <property type="entry name" value="Periplasmic binding protein-like II"/>
    <property type="match status" value="1"/>
</dbReference>
<keyword evidence="5" id="KW-0547">Nucleotide-binding</keyword>
<name>A0A842ID83_9RHOB</name>
<dbReference type="InterPro" id="IPR003661">
    <property type="entry name" value="HisK_dim/P_dom"/>
</dbReference>
<evidence type="ECO:0000256" key="6">
    <source>
        <dbReference type="ARBA" id="ARBA00022777"/>
    </source>
</evidence>
<evidence type="ECO:0000256" key="3">
    <source>
        <dbReference type="ARBA" id="ARBA00022553"/>
    </source>
</evidence>
<evidence type="ECO:0000259" key="14">
    <source>
        <dbReference type="PROSITE" id="PS50113"/>
    </source>
</evidence>
<dbReference type="PROSITE" id="PS50110">
    <property type="entry name" value="RESPONSE_REGULATORY"/>
    <property type="match status" value="2"/>
</dbReference>
<dbReference type="PROSITE" id="PS50113">
    <property type="entry name" value="PAC"/>
    <property type="match status" value="1"/>
</dbReference>
<sequence length="1260" mass="137868">MALWSVSLFAHPVALLAQTEPLSVPTETVASPAPMAAGRLRDGITVVMPDDFPPYVLINDAGKYEGQRIDMWNLWSERTGIPVTIVNRPWPQVLGAIEDASADVADLVIDTDARRLWLDYGPSYARTDTALFFDQSLVGVHDLESVKGMEVGALGRSQCEAELVKAGVTPRIFPSMHDLIYTAVVGQLPVFCMQTNPADYLLARAGILDRYRQTPTLFSGTIHWVVSKGDTALLATVADGFRMIAPTEATAIDRRWEGGSIPGLLGLDPVQIKRALQLLATIFIAAIGSAIFLRWRLGIALFSRDTIEAQLRQRIREQTCLHEVFLATDNMQRPMVDILRDVAAAIHKGWPESIECLIRVELMGYEHDEIGKRDIRDAVTTPIMIEGKERGRITLLELSKSNAPYVNRLLLGLVASRVAGRALGQTTLAMLQKSEERFRRTFMHSAQATAVLQEGRFVSANNAALALLGYGPGQTFVGLTPDQISPLYQSDGTESREKSQRLVTEAIEQGSQKFEWEHLRRDGEVVLFEVLLTAVVEDGRTDVYVLWNDITVKRQAEQALSAYQQTLEAQVAKRTQQITTLYDELHAIFAAAKAGIALVRDRHIVTCNPSLASILLWPHEELLGRSTRVFFKDDTSWMEGRDEAYALMHAGGVYERTTELIRLDGSSVWVRQRATAVDPADPDKGTVWVLEDISLEHAAQSQLGEARDLALQAARLKSEFLAHMSHELRSPINAVLGFTELLMGTTLSDHQRDYLQKVQSSGRHLLLIVNDVLDLSKVEAGKLRIEETEFTLPSLLRTAVDTISKGVADKNLELIVHIDSDVPRRLIGDPLRITQILMNYLTNALKFTEHGTITLSVSRATPSANAAGHLDGDATYLHFAVSDTGIGMSPDQVARMFQSFSQAEDSTARLYGGTGLGLAICRQLAVLMGGEVGVSSTPGIGSTFWAVLALRSIGSDAMTSVHPALLGRRVLIVDDHAGASAQIKAALQRAGADVTAVASGGEALDLFHDDADPSHLPEAMVVDLKMPGMDGIKTLRSLREHLGKTPPPSILMTKQGGQQIVDLTLSEGIDDLVIKPVDPEILIGKLERLLHPDPGSAAKTRRGVRPARPPEVLNDLPYAGKRVLVVDDHPLNRELAAAMLRKHALVTETAENGAAALESLLENDFDLIFMDNQMPVMSGFEATRRIRALPTAKGRIPIIGLTGRSDESDRIEGLEAGMNDYIVKPMTPLNLREVLLRWIGQSGATAAAPQREPEPLAPGD</sequence>
<evidence type="ECO:0000313" key="16">
    <source>
        <dbReference type="Proteomes" id="UP000555411"/>
    </source>
</evidence>
<dbReference type="GO" id="GO:0006355">
    <property type="term" value="P:regulation of DNA-templated transcription"/>
    <property type="evidence" value="ECO:0007669"/>
    <property type="project" value="InterPro"/>
</dbReference>
<dbReference type="InterPro" id="IPR011006">
    <property type="entry name" value="CheY-like_superfamily"/>
</dbReference>
<dbReference type="NCBIfam" id="TIGR00229">
    <property type="entry name" value="sensory_box"/>
    <property type="match status" value="2"/>
</dbReference>
<keyword evidence="3 11" id="KW-0597">Phosphoprotein</keyword>
<dbReference type="Pfam" id="PF00072">
    <property type="entry name" value="Response_reg"/>
    <property type="match status" value="2"/>
</dbReference>
<dbReference type="PANTHER" id="PTHR45339:SF5">
    <property type="entry name" value="HISTIDINE KINASE"/>
    <property type="match status" value="1"/>
</dbReference>
<dbReference type="InterPro" id="IPR000014">
    <property type="entry name" value="PAS"/>
</dbReference>
<evidence type="ECO:0000259" key="12">
    <source>
        <dbReference type="PROSITE" id="PS50109"/>
    </source>
</evidence>
<keyword evidence="6" id="KW-0418">Kinase</keyword>
<dbReference type="FunFam" id="1.10.287.130:FF:000002">
    <property type="entry name" value="Two-component osmosensing histidine kinase"/>
    <property type="match status" value="1"/>
</dbReference>
<dbReference type="SUPFAM" id="SSF47384">
    <property type="entry name" value="Homodimeric domain of signal transducing histidine kinase"/>
    <property type="match status" value="1"/>
</dbReference>
<feature type="modified residue" description="4-aspartylphosphate" evidence="11">
    <location>
        <position position="1171"/>
    </location>
</feature>
<dbReference type="CDD" id="cd00130">
    <property type="entry name" value="PAS"/>
    <property type="match status" value="2"/>
</dbReference>